<dbReference type="Proteomes" id="UP000249873">
    <property type="component" value="Chromosome"/>
</dbReference>
<keyword evidence="2" id="KW-1185">Reference proteome</keyword>
<organism evidence="1 2">
    <name type="scientific">Arcticibacterium luteifluviistationis</name>
    <dbReference type="NCBI Taxonomy" id="1784714"/>
    <lineage>
        <taxon>Bacteria</taxon>
        <taxon>Pseudomonadati</taxon>
        <taxon>Bacteroidota</taxon>
        <taxon>Cytophagia</taxon>
        <taxon>Cytophagales</taxon>
        <taxon>Leadbetterellaceae</taxon>
        <taxon>Arcticibacterium</taxon>
    </lineage>
</organism>
<protein>
    <recommendedName>
        <fullName evidence="3">Bacteriophage abortive infection AbiH</fullName>
    </recommendedName>
</protein>
<dbReference type="InterPro" id="IPR025935">
    <property type="entry name" value="AbiH"/>
</dbReference>
<sequence length="360" mass="42305">MGRFKKENTLVIVGNGFDLAHGYKTRYSDFVEDIFFGAIKKQVPELNSDARAIGVKNELITIPDKYYKFDNEKSIADQVLENGSHKIEFNNRFFGRIISGNLYKWVDYESFYFNELLKTVEGNVSITELNAEFKTVKKFIVDYLERELMGTFHEPDRVPISDSINDFFQQLNVSYEYERMESGADPIHILNFNYSNTPKRYSNTEGFFLNNIHGTLLDKSQIIFGYGDETVPSYQKIEDLNVDDYHKFFKSIGYLMDDKYSKLLDFIDREEGFDVEILGHSCGISDRVLLKTIFEHSNCKKIRIHYHEWENKLGVLENDFESKMINISRHFSDKKVLRSKVLNFKESKPLIPFRLQNKFR</sequence>
<dbReference type="AlphaFoldDB" id="A0A2Z4GEV6"/>
<proteinExistence type="predicted"/>
<name>A0A2Z4GEV6_9BACT</name>
<dbReference type="RefSeq" id="WP_111372933.1">
    <property type="nucleotide sequence ID" value="NZ_CP029480.1"/>
</dbReference>
<dbReference type="Pfam" id="PF14253">
    <property type="entry name" value="AbiH"/>
    <property type="match status" value="1"/>
</dbReference>
<gene>
    <name evidence="1" type="ORF">DJ013_15870</name>
</gene>
<evidence type="ECO:0000313" key="2">
    <source>
        <dbReference type="Proteomes" id="UP000249873"/>
    </source>
</evidence>
<dbReference type="OrthoDB" id="5903604at2"/>
<reference evidence="1 2" key="1">
    <citation type="submission" date="2018-05" db="EMBL/GenBank/DDBJ databases">
        <title>Complete genome sequence of Arcticibacterium luteifluviistationis SM1504T, a cytophagaceae bacterium isolated from Arctic surface seawater.</title>
        <authorList>
            <person name="Li Y."/>
            <person name="Qin Q.-L."/>
        </authorList>
    </citation>
    <scope>NUCLEOTIDE SEQUENCE [LARGE SCALE GENOMIC DNA]</scope>
    <source>
        <strain evidence="1 2">SM1504</strain>
    </source>
</reference>
<dbReference type="KEGG" id="als:DJ013_15870"/>
<accession>A0A2Z4GEV6</accession>
<evidence type="ECO:0000313" key="1">
    <source>
        <dbReference type="EMBL" id="AWV99565.1"/>
    </source>
</evidence>
<evidence type="ECO:0008006" key="3">
    <source>
        <dbReference type="Google" id="ProtNLM"/>
    </source>
</evidence>
<dbReference type="EMBL" id="CP029480">
    <property type="protein sequence ID" value="AWV99565.1"/>
    <property type="molecule type" value="Genomic_DNA"/>
</dbReference>